<proteinExistence type="inferred from homology"/>
<dbReference type="OrthoDB" id="8117292at2"/>
<dbReference type="InterPro" id="IPR023393">
    <property type="entry name" value="START-like_dom_sf"/>
</dbReference>
<dbReference type="SUPFAM" id="SSF55961">
    <property type="entry name" value="Bet v1-like"/>
    <property type="match status" value="1"/>
</dbReference>
<evidence type="ECO:0000313" key="5">
    <source>
        <dbReference type="Proteomes" id="UP000183642"/>
    </source>
</evidence>
<evidence type="ECO:0000256" key="2">
    <source>
        <dbReference type="SAM" id="MobiDB-lite"/>
    </source>
</evidence>
<dbReference type="RefSeq" id="WP_075011682.1">
    <property type="nucleotide sequence ID" value="NZ_FOWE01000001.1"/>
</dbReference>
<dbReference type="AlphaFoldDB" id="A0A1I5CCJ8"/>
<sequence>MRDLLAGIAETAREVARRGAGDDETIAVSLRREYPADVADVWDAVTDPARLARWFAPVSGDLRQGGTFAVEGNADGEIRECTPPSSLVLTWGSPVSVVTVRLAPAGRGTGLVLEHTVPAAFAGSGAGALFVGPGWDVALLGLALHVGGDDVGDPVAWEGSDEVRAASAASIDAWVATVTGSGTATPEEVAGGEAAARAQFTPEPSAG</sequence>
<organism evidence="4 5">
    <name type="scientific">Geodermatophilus obscurus</name>
    <dbReference type="NCBI Taxonomy" id="1861"/>
    <lineage>
        <taxon>Bacteria</taxon>
        <taxon>Bacillati</taxon>
        <taxon>Actinomycetota</taxon>
        <taxon>Actinomycetes</taxon>
        <taxon>Geodermatophilales</taxon>
        <taxon>Geodermatophilaceae</taxon>
        <taxon>Geodermatophilus</taxon>
    </lineage>
</organism>
<feature type="compositionally biased region" description="Low complexity" evidence="2">
    <location>
        <begin position="182"/>
        <end position="201"/>
    </location>
</feature>
<dbReference type="EMBL" id="FOWE01000001">
    <property type="protein sequence ID" value="SFN84614.1"/>
    <property type="molecule type" value="Genomic_DNA"/>
</dbReference>
<comment type="similarity">
    <text evidence="1">Belongs to the AHA1 family.</text>
</comment>
<keyword evidence="5" id="KW-1185">Reference proteome</keyword>
<reference evidence="5" key="1">
    <citation type="submission" date="2016-10" db="EMBL/GenBank/DDBJ databases">
        <authorList>
            <person name="Varghese N."/>
            <person name="Submissions S."/>
        </authorList>
    </citation>
    <scope>NUCLEOTIDE SEQUENCE [LARGE SCALE GENOMIC DNA]</scope>
    <source>
        <strain evidence="5">DSM 43161</strain>
    </source>
</reference>
<dbReference type="Pfam" id="PF08327">
    <property type="entry name" value="AHSA1"/>
    <property type="match status" value="1"/>
</dbReference>
<evidence type="ECO:0000256" key="1">
    <source>
        <dbReference type="ARBA" id="ARBA00006817"/>
    </source>
</evidence>
<protein>
    <submittedName>
        <fullName evidence="4">Uncharacterized conserved protein YndB, AHSA1/START domain</fullName>
    </submittedName>
</protein>
<dbReference type="Gene3D" id="3.30.530.20">
    <property type="match status" value="1"/>
</dbReference>
<dbReference type="Proteomes" id="UP000183642">
    <property type="component" value="Unassembled WGS sequence"/>
</dbReference>
<gene>
    <name evidence="4" type="ORF">SAMN05660359_00227</name>
</gene>
<dbReference type="CDD" id="cd08899">
    <property type="entry name" value="SRPBCC_CalC_Aha1-like_6"/>
    <property type="match status" value="1"/>
</dbReference>
<name>A0A1I5CCJ8_9ACTN</name>
<dbReference type="InterPro" id="IPR013538">
    <property type="entry name" value="ASHA1/2-like_C"/>
</dbReference>
<evidence type="ECO:0000259" key="3">
    <source>
        <dbReference type="Pfam" id="PF08327"/>
    </source>
</evidence>
<feature type="region of interest" description="Disordered" evidence="2">
    <location>
        <begin position="182"/>
        <end position="207"/>
    </location>
</feature>
<accession>A0A1I5CCJ8</accession>
<evidence type="ECO:0000313" key="4">
    <source>
        <dbReference type="EMBL" id="SFN84614.1"/>
    </source>
</evidence>
<feature type="domain" description="Activator of Hsp90 ATPase homologue 1/2-like C-terminal" evidence="3">
    <location>
        <begin position="36"/>
        <end position="139"/>
    </location>
</feature>